<proteinExistence type="predicted"/>
<gene>
    <name evidence="2" type="ORF">G7B40_015880</name>
</gene>
<keyword evidence="3" id="KW-1185">Reference proteome</keyword>
<feature type="compositionally biased region" description="Polar residues" evidence="1">
    <location>
        <begin position="1"/>
        <end position="13"/>
    </location>
</feature>
<reference evidence="3" key="1">
    <citation type="journal article" date="2021" name="Science">
        <title>Hunting the eagle killer: A cyanobacterial neurotoxin causes vacuolar myelinopathy.</title>
        <authorList>
            <person name="Breinlinger S."/>
            <person name="Phillips T.J."/>
            <person name="Haram B.N."/>
            <person name="Mares J."/>
            <person name="Martinez Yerena J.A."/>
            <person name="Hrouzek P."/>
            <person name="Sobotka R."/>
            <person name="Henderson W.M."/>
            <person name="Schmieder P."/>
            <person name="Williams S.M."/>
            <person name="Lauderdale J.D."/>
            <person name="Wilde H.D."/>
            <person name="Gerrin W."/>
            <person name="Kust A."/>
            <person name="Washington J.W."/>
            <person name="Wagner C."/>
            <person name="Geier B."/>
            <person name="Liebeke M."/>
            <person name="Enke H."/>
            <person name="Niedermeyer T.H.J."/>
            <person name="Wilde S.B."/>
        </authorList>
    </citation>
    <scope>NUCLEOTIDE SEQUENCE [LARGE SCALE GENOMIC DNA]</scope>
    <source>
        <strain evidence="3">Thurmond2011</strain>
    </source>
</reference>
<dbReference type="Proteomes" id="UP000667802">
    <property type="component" value="Unassembled WGS sequence"/>
</dbReference>
<dbReference type="EMBL" id="JAALHA020000006">
    <property type="protein sequence ID" value="MDR9896032.1"/>
    <property type="molecule type" value="Genomic_DNA"/>
</dbReference>
<feature type="region of interest" description="Disordered" evidence="1">
    <location>
        <begin position="1"/>
        <end position="31"/>
    </location>
</feature>
<dbReference type="AlphaFoldDB" id="A0AAP5I6S1"/>
<sequence length="65" mass="7266">MQLVNSPNNASHSRNGDAKDTNPSSIYENLDPGLWAKTDAETGESEIVFNQQIPEEIRPDKLLRI</sequence>
<evidence type="ECO:0000313" key="2">
    <source>
        <dbReference type="EMBL" id="MDR9896032.1"/>
    </source>
</evidence>
<organism evidence="2 3">
    <name type="scientific">Aetokthonos hydrillicola Thurmond2011</name>
    <dbReference type="NCBI Taxonomy" id="2712845"/>
    <lineage>
        <taxon>Bacteria</taxon>
        <taxon>Bacillati</taxon>
        <taxon>Cyanobacteriota</taxon>
        <taxon>Cyanophyceae</taxon>
        <taxon>Nostocales</taxon>
        <taxon>Hapalosiphonaceae</taxon>
        <taxon>Aetokthonos</taxon>
    </lineage>
</organism>
<name>A0AAP5I6S1_9CYAN</name>
<evidence type="ECO:0000256" key="1">
    <source>
        <dbReference type="SAM" id="MobiDB-lite"/>
    </source>
</evidence>
<protein>
    <submittedName>
        <fullName evidence="2">Uncharacterized protein</fullName>
    </submittedName>
</protein>
<comment type="caution">
    <text evidence="2">The sequence shown here is derived from an EMBL/GenBank/DDBJ whole genome shotgun (WGS) entry which is preliminary data.</text>
</comment>
<evidence type="ECO:0000313" key="3">
    <source>
        <dbReference type="Proteomes" id="UP000667802"/>
    </source>
</evidence>
<accession>A0AAP5I6S1</accession>
<dbReference type="RefSeq" id="WP_208344729.1">
    <property type="nucleotide sequence ID" value="NZ_CAWQFN010000533.1"/>
</dbReference>